<evidence type="ECO:0000313" key="2">
    <source>
        <dbReference type="Proteomes" id="UP000009215"/>
    </source>
</evidence>
<reference evidence="1 2" key="1">
    <citation type="submission" date="2012-05" db="EMBL/GenBank/DDBJ databases">
        <title>Complete genome sequence of a Streptococcus dysgalactiae subsp. equisimilis strain possessing Lancefield's group A antigen.</title>
        <authorList>
            <person name="Luetticken R."/>
            <person name="Bruellhoff K."/>
            <person name="Van der Linden M."/>
            <person name="Peltroche-Llacsahuanga H."/>
            <person name="Blom J."/>
            <person name="Weber-Lehmann J."/>
            <person name="Ferretti J.J."/>
            <person name="McShan W.M."/>
        </authorList>
    </citation>
    <scope>NUCLEOTIDE SEQUENCE [LARGE SCALE GENOMIC DNA]</scope>
    <source>
        <strain evidence="1 2">AC-2713</strain>
    </source>
</reference>
<evidence type="ECO:0000313" key="1">
    <source>
        <dbReference type="EMBL" id="CCI63592.1"/>
    </source>
</evidence>
<gene>
    <name evidence="1" type="ORF">SDSE_2111</name>
</gene>
<dbReference type="Proteomes" id="UP000009215">
    <property type="component" value="Chromosome"/>
</dbReference>
<sequence length="46" mass="5267">MLKQVLKIANHLKSQKQGASLVLPIPKSLITCYNKKTRLFYMGDFT</sequence>
<dbReference type="KEGG" id="sdc:SDSE_2111"/>
<dbReference type="EMBL" id="HE858529">
    <property type="protein sequence ID" value="CCI63592.1"/>
    <property type="molecule type" value="Genomic_DNA"/>
</dbReference>
<accession>A0AB33R9K4</accession>
<proteinExistence type="predicted"/>
<organism evidence="1 2">
    <name type="scientific">Streptococcus dysgalactiae subsp. equisimilis AC-2713</name>
    <dbReference type="NCBI Taxonomy" id="759913"/>
    <lineage>
        <taxon>Bacteria</taxon>
        <taxon>Bacillati</taxon>
        <taxon>Bacillota</taxon>
        <taxon>Bacilli</taxon>
        <taxon>Lactobacillales</taxon>
        <taxon>Streptococcaceae</taxon>
        <taxon>Streptococcus</taxon>
    </lineage>
</organism>
<protein>
    <submittedName>
        <fullName evidence="1">Uncharacterized protein</fullName>
    </submittedName>
</protein>
<name>A0AB33R9K4_STREQ</name>
<dbReference type="AlphaFoldDB" id="A0AB33R9K4"/>